<keyword evidence="9" id="KW-0902">Two-component regulatory system</keyword>
<dbReference type="Pfam" id="PF13756">
    <property type="entry name" value="Stimulus_sens_1"/>
    <property type="match status" value="1"/>
</dbReference>
<keyword evidence="7" id="KW-0418">Kinase</keyword>
<evidence type="ECO:0000256" key="7">
    <source>
        <dbReference type="ARBA" id="ARBA00022777"/>
    </source>
</evidence>
<dbReference type="PROSITE" id="PS50109">
    <property type="entry name" value="HIS_KIN"/>
    <property type="match status" value="1"/>
</dbReference>
<dbReference type="InterPro" id="IPR003594">
    <property type="entry name" value="HATPase_dom"/>
</dbReference>
<dbReference type="InterPro" id="IPR036097">
    <property type="entry name" value="HisK_dim/P_sf"/>
</dbReference>
<dbReference type="SMART" id="SM00387">
    <property type="entry name" value="HATPase_c"/>
    <property type="match status" value="1"/>
</dbReference>
<dbReference type="InterPro" id="IPR004358">
    <property type="entry name" value="Sig_transdc_His_kin-like_C"/>
</dbReference>
<dbReference type="Gene3D" id="6.10.340.10">
    <property type="match status" value="1"/>
</dbReference>
<evidence type="ECO:0000256" key="9">
    <source>
        <dbReference type="ARBA" id="ARBA00023012"/>
    </source>
</evidence>
<dbReference type="Gene3D" id="3.30.565.10">
    <property type="entry name" value="Histidine kinase-like ATPase, C-terminal domain"/>
    <property type="match status" value="1"/>
</dbReference>
<keyword evidence="4" id="KW-0597">Phosphoprotein</keyword>
<keyword evidence="15" id="KW-1185">Reference proteome</keyword>
<dbReference type="Gene3D" id="1.10.287.130">
    <property type="match status" value="1"/>
</dbReference>
<keyword evidence="5" id="KW-0808">Transferase</keyword>
<evidence type="ECO:0000256" key="5">
    <source>
        <dbReference type="ARBA" id="ARBA00022679"/>
    </source>
</evidence>
<evidence type="ECO:0000256" key="1">
    <source>
        <dbReference type="ARBA" id="ARBA00000085"/>
    </source>
</evidence>
<dbReference type="GO" id="GO:0000155">
    <property type="term" value="F:phosphorelay sensor kinase activity"/>
    <property type="evidence" value="ECO:0007669"/>
    <property type="project" value="InterPro"/>
</dbReference>
<dbReference type="InterPro" id="IPR036890">
    <property type="entry name" value="HATPase_C_sf"/>
</dbReference>
<dbReference type="InterPro" id="IPR005467">
    <property type="entry name" value="His_kinase_dom"/>
</dbReference>
<dbReference type="PANTHER" id="PTHR45436:SF5">
    <property type="entry name" value="SENSOR HISTIDINE KINASE TRCS"/>
    <property type="match status" value="1"/>
</dbReference>
<dbReference type="AlphaFoldDB" id="A0A7L5BV47"/>
<evidence type="ECO:0000313" key="14">
    <source>
        <dbReference type="EMBL" id="QIE54337.1"/>
    </source>
</evidence>
<dbReference type="Pfam" id="PF02518">
    <property type="entry name" value="HATPase_c"/>
    <property type="match status" value="1"/>
</dbReference>
<evidence type="ECO:0000256" key="6">
    <source>
        <dbReference type="ARBA" id="ARBA00022692"/>
    </source>
</evidence>
<evidence type="ECO:0000259" key="12">
    <source>
        <dbReference type="PROSITE" id="PS50109"/>
    </source>
</evidence>
<evidence type="ECO:0000256" key="3">
    <source>
        <dbReference type="ARBA" id="ARBA00012438"/>
    </source>
</evidence>
<dbReference type="InterPro" id="IPR003661">
    <property type="entry name" value="HisK_dim/P_dom"/>
</dbReference>
<evidence type="ECO:0000313" key="15">
    <source>
        <dbReference type="Proteomes" id="UP000503336"/>
    </source>
</evidence>
<dbReference type="SMART" id="SM00388">
    <property type="entry name" value="HisKA"/>
    <property type="match status" value="1"/>
</dbReference>
<evidence type="ECO:0000256" key="8">
    <source>
        <dbReference type="ARBA" id="ARBA00022989"/>
    </source>
</evidence>
<dbReference type="SUPFAM" id="SSF47384">
    <property type="entry name" value="Homodimeric domain of signal transducing histidine kinase"/>
    <property type="match status" value="1"/>
</dbReference>
<proteinExistence type="predicted"/>
<dbReference type="GO" id="GO:0016020">
    <property type="term" value="C:membrane"/>
    <property type="evidence" value="ECO:0007669"/>
    <property type="project" value="UniProtKB-SubCell"/>
</dbReference>
<dbReference type="InterPro" id="IPR025919">
    <property type="entry name" value="Stimulus_sens_dom"/>
</dbReference>
<feature type="transmembrane region" description="Helical" evidence="11">
    <location>
        <begin position="281"/>
        <end position="301"/>
    </location>
</feature>
<comment type="catalytic activity">
    <reaction evidence="1">
        <text>ATP + protein L-histidine = ADP + protein N-phospho-L-histidine.</text>
        <dbReference type="EC" id="2.7.13.3"/>
    </reaction>
</comment>
<evidence type="ECO:0000256" key="4">
    <source>
        <dbReference type="ARBA" id="ARBA00022553"/>
    </source>
</evidence>
<dbReference type="Pfam" id="PF00512">
    <property type="entry name" value="HisKA"/>
    <property type="match status" value="1"/>
</dbReference>
<evidence type="ECO:0000256" key="11">
    <source>
        <dbReference type="SAM" id="Phobius"/>
    </source>
</evidence>
<reference evidence="14 15" key="1">
    <citation type="submission" date="2020-02" db="EMBL/GenBank/DDBJ databases">
        <title>complete genome sequence of Rhodobacteraceae bacterium.</title>
        <authorList>
            <person name="Park J."/>
            <person name="Kim Y.-S."/>
            <person name="Kim K.-H."/>
        </authorList>
    </citation>
    <scope>NUCLEOTIDE SEQUENCE [LARGE SCALE GENOMIC DNA]</scope>
    <source>
        <strain evidence="14 15">RR4-56</strain>
    </source>
</reference>
<dbReference type="Proteomes" id="UP000503336">
    <property type="component" value="Chromosome"/>
</dbReference>
<sequence>MDRSAKRGTARRRARRSALGFGAIHFAIRDWLGLVTEDQRRSRQNARARLRRIRNRMRRGGISPTNSLARRIVAFNLIGLGLLVAGVLYLNQFRSGLIDQRTQSLETQGRIIAVAVAEAAGIGPSGTRFDPVRANLVLKRLVEPTGVRAQIYDRGGRLTGDTRSLLRGAGEIETQPLPPPGERRDESPLSVVERWYQQVLRFFTGSPPVYRETPLSGLAQEPEVFTALRGGVARWERINSEGELIVSVTVPIQRFKAVLGVLMLSTEGGDIDDIVRAERMAILQVFLFALAISLALSVLLANTIAKPIRRLAEAAEAGGAQEARPINPQRIRFPDLTARTDEIGYLSSALRRMTEALYDRIDAIESFAADVAHEIKNPLTSLRSAVETLRIAKTPEMQARLLAVIQNDVGRLDRLVTDISNASRLDAELTREEMESFDIVELIRAIAEMNAAAAAERDARVEVAEGGAESLPVKGLQGRIGQVLQNLVGNALSFTPARGVVRISAEPRAAGVRVVVEDEGPGVPDANVATIFERFYSERPDHEAFGDHSGLGLSISRQIVEAHGGSIWAENIRPYDQPKAPPTGARFIFELPL</sequence>
<organism evidence="14 15">
    <name type="scientific">Pikeienuella piscinae</name>
    <dbReference type="NCBI Taxonomy" id="2748098"/>
    <lineage>
        <taxon>Bacteria</taxon>
        <taxon>Pseudomonadati</taxon>
        <taxon>Pseudomonadota</taxon>
        <taxon>Alphaproteobacteria</taxon>
        <taxon>Rhodobacterales</taxon>
        <taxon>Paracoccaceae</taxon>
        <taxon>Pikeienuella</taxon>
    </lineage>
</organism>
<evidence type="ECO:0000256" key="10">
    <source>
        <dbReference type="ARBA" id="ARBA00023136"/>
    </source>
</evidence>
<dbReference type="PANTHER" id="PTHR45436">
    <property type="entry name" value="SENSOR HISTIDINE KINASE YKOH"/>
    <property type="match status" value="1"/>
</dbReference>
<accession>A0A7L5BV47</accession>
<keyword evidence="10 11" id="KW-0472">Membrane</keyword>
<dbReference type="InterPro" id="IPR025908">
    <property type="entry name" value="Sensor_TM1"/>
</dbReference>
<dbReference type="EC" id="2.7.13.3" evidence="3"/>
<protein>
    <recommendedName>
        <fullName evidence="3">histidine kinase</fullName>
        <ecNumber evidence="3">2.7.13.3</ecNumber>
    </recommendedName>
</protein>
<comment type="subcellular location">
    <subcellularLocation>
        <location evidence="2">Membrane</location>
    </subcellularLocation>
</comment>
<dbReference type="Pfam" id="PF13755">
    <property type="entry name" value="Sensor_TM1"/>
    <property type="match status" value="1"/>
</dbReference>
<feature type="domain" description="Histidine kinase" evidence="12">
    <location>
        <begin position="370"/>
        <end position="593"/>
    </location>
</feature>
<dbReference type="PROSITE" id="PS50885">
    <property type="entry name" value="HAMP"/>
    <property type="match status" value="1"/>
</dbReference>
<dbReference type="InterPro" id="IPR050428">
    <property type="entry name" value="TCS_sensor_his_kinase"/>
</dbReference>
<evidence type="ECO:0000256" key="2">
    <source>
        <dbReference type="ARBA" id="ARBA00004370"/>
    </source>
</evidence>
<dbReference type="SUPFAM" id="SSF55874">
    <property type="entry name" value="ATPase domain of HSP90 chaperone/DNA topoisomerase II/histidine kinase"/>
    <property type="match status" value="1"/>
</dbReference>
<dbReference type="RefSeq" id="WP_165094427.1">
    <property type="nucleotide sequence ID" value="NZ_CP049056.1"/>
</dbReference>
<feature type="domain" description="HAMP" evidence="13">
    <location>
        <begin position="302"/>
        <end position="362"/>
    </location>
</feature>
<dbReference type="KEGG" id="hdh:G5B40_02095"/>
<gene>
    <name evidence="14" type="ORF">G5B40_02095</name>
</gene>
<evidence type="ECO:0000259" key="13">
    <source>
        <dbReference type="PROSITE" id="PS50885"/>
    </source>
</evidence>
<dbReference type="PRINTS" id="PR00344">
    <property type="entry name" value="BCTRLSENSOR"/>
</dbReference>
<name>A0A7L5BV47_9RHOB</name>
<dbReference type="EMBL" id="CP049056">
    <property type="protein sequence ID" value="QIE54337.1"/>
    <property type="molecule type" value="Genomic_DNA"/>
</dbReference>
<feature type="transmembrane region" description="Helical" evidence="11">
    <location>
        <begin position="72"/>
        <end position="91"/>
    </location>
</feature>
<keyword evidence="6 11" id="KW-0812">Transmembrane</keyword>
<keyword evidence="8 11" id="KW-1133">Transmembrane helix</keyword>
<dbReference type="CDD" id="cd00082">
    <property type="entry name" value="HisKA"/>
    <property type="match status" value="1"/>
</dbReference>
<dbReference type="InterPro" id="IPR003660">
    <property type="entry name" value="HAMP_dom"/>
</dbReference>